<dbReference type="Proteomes" id="UP000515220">
    <property type="component" value="Chromosome"/>
</dbReference>
<gene>
    <name evidence="7" type="ORF">AAJCM20276_30830</name>
</gene>
<keyword evidence="3" id="KW-0653">Protein transport</keyword>
<dbReference type="InterPro" id="IPR035958">
    <property type="entry name" value="SecB-like_sf"/>
</dbReference>
<comment type="similarity">
    <text evidence="1">Belongs to the SecB family.</text>
</comment>
<feature type="compositionally biased region" description="Polar residues" evidence="6">
    <location>
        <begin position="1"/>
        <end position="20"/>
    </location>
</feature>
<evidence type="ECO:0008006" key="9">
    <source>
        <dbReference type="Google" id="ProtNLM"/>
    </source>
</evidence>
<dbReference type="GO" id="GO:0051262">
    <property type="term" value="P:protein tetramerization"/>
    <property type="evidence" value="ECO:0007669"/>
    <property type="project" value="InterPro"/>
</dbReference>
<evidence type="ECO:0000256" key="3">
    <source>
        <dbReference type="ARBA" id="ARBA00022927"/>
    </source>
</evidence>
<keyword evidence="4" id="KW-0811">Translocation</keyword>
<dbReference type="GO" id="GO:0051082">
    <property type="term" value="F:unfolded protein binding"/>
    <property type="evidence" value="ECO:0007669"/>
    <property type="project" value="InterPro"/>
</dbReference>
<evidence type="ECO:0000313" key="8">
    <source>
        <dbReference type="Proteomes" id="UP000515220"/>
    </source>
</evidence>
<evidence type="ECO:0000256" key="5">
    <source>
        <dbReference type="ARBA" id="ARBA00023186"/>
    </source>
</evidence>
<evidence type="ECO:0000256" key="1">
    <source>
        <dbReference type="ARBA" id="ARBA00009990"/>
    </source>
</evidence>
<dbReference type="AlphaFoldDB" id="A0A6S6PM34"/>
<dbReference type="SUPFAM" id="SSF54611">
    <property type="entry name" value="SecB-like"/>
    <property type="match status" value="1"/>
</dbReference>
<evidence type="ECO:0000313" key="7">
    <source>
        <dbReference type="EMBL" id="BCI68459.1"/>
    </source>
</evidence>
<keyword evidence="5" id="KW-0143">Chaperone</keyword>
<evidence type="ECO:0000256" key="2">
    <source>
        <dbReference type="ARBA" id="ARBA00022448"/>
    </source>
</evidence>
<proteinExistence type="inferred from homology"/>
<dbReference type="Gene3D" id="3.10.420.10">
    <property type="entry name" value="SecB-like"/>
    <property type="match status" value="1"/>
</dbReference>
<reference evidence="7 8" key="1">
    <citation type="submission" date="2020-07" db="EMBL/GenBank/DDBJ databases">
        <title>Complete Genome Sequence of an acetic acid bacterium, Acetobacter aceti JCM20276.</title>
        <authorList>
            <person name="Hirose Y."/>
            <person name="Mihara H."/>
        </authorList>
    </citation>
    <scope>NUCLEOTIDE SEQUENCE [LARGE SCALE GENOMIC DNA]</scope>
    <source>
        <strain evidence="7 8">JCM20276</strain>
    </source>
</reference>
<name>A0A6S6PM34_ACEAC</name>
<protein>
    <recommendedName>
        <fullName evidence="9">Protein-export protein SecB</fullName>
    </recommendedName>
</protein>
<dbReference type="PANTHER" id="PTHR36918:SF1">
    <property type="entry name" value="PROTEIN-EXPORT PROTEIN SECB"/>
    <property type="match status" value="1"/>
</dbReference>
<feature type="region of interest" description="Disordered" evidence="6">
    <location>
        <begin position="1"/>
        <end position="27"/>
    </location>
</feature>
<dbReference type="EMBL" id="AP023326">
    <property type="protein sequence ID" value="BCI68459.1"/>
    <property type="molecule type" value="Genomic_DNA"/>
</dbReference>
<keyword evidence="2" id="KW-0813">Transport</keyword>
<sequence>MADQNTMETVTGAGNPTDSVGGSGSKAPATPTLLMGAQYIRSVSFRALDSALLHTRPPVRPNTSMTLDVMARQVAENQPDFEVDIVMNCVGRGDAPVDGSEAPTLFETQITYSGMFTLRNVTAESFEPMLLVEAPKMLFPAARNYLADLTREAGFIPVIIQQIDFFALWQSRRSQPAAG</sequence>
<organism evidence="7 8">
    <name type="scientific">Acetobacter aceti</name>
    <dbReference type="NCBI Taxonomy" id="435"/>
    <lineage>
        <taxon>Bacteria</taxon>
        <taxon>Pseudomonadati</taxon>
        <taxon>Pseudomonadota</taxon>
        <taxon>Alphaproteobacteria</taxon>
        <taxon>Acetobacterales</taxon>
        <taxon>Acetobacteraceae</taxon>
        <taxon>Acetobacter</taxon>
        <taxon>Acetobacter subgen. Acetobacter</taxon>
    </lineage>
</organism>
<dbReference type="Pfam" id="PF02556">
    <property type="entry name" value="SecB"/>
    <property type="match status" value="1"/>
</dbReference>
<evidence type="ECO:0000256" key="4">
    <source>
        <dbReference type="ARBA" id="ARBA00023010"/>
    </source>
</evidence>
<dbReference type="RefSeq" id="WP_099347501.1">
    <property type="nucleotide sequence ID" value="NZ_AP023326.1"/>
</dbReference>
<evidence type="ECO:0000256" key="6">
    <source>
        <dbReference type="SAM" id="MobiDB-lite"/>
    </source>
</evidence>
<dbReference type="GO" id="GO:0015031">
    <property type="term" value="P:protein transport"/>
    <property type="evidence" value="ECO:0007669"/>
    <property type="project" value="UniProtKB-KW"/>
</dbReference>
<accession>A0A6S6PM34</accession>
<dbReference type="PANTHER" id="PTHR36918">
    <property type="match status" value="1"/>
</dbReference>
<dbReference type="InterPro" id="IPR003708">
    <property type="entry name" value="SecB"/>
</dbReference>